<dbReference type="EMBL" id="MFAF01000066">
    <property type="protein sequence ID" value="OGD76785.1"/>
    <property type="molecule type" value="Genomic_DNA"/>
</dbReference>
<dbReference type="InterPro" id="IPR013785">
    <property type="entry name" value="Aldolase_TIM"/>
</dbReference>
<dbReference type="Gene3D" id="3.90.1210.10">
    <property type="entry name" value="Antifreeze-like/N-acetylneuraminic acid synthase C-terminal domain"/>
    <property type="match status" value="1"/>
</dbReference>
<evidence type="ECO:0000313" key="3">
    <source>
        <dbReference type="EMBL" id="OGD76785.1"/>
    </source>
</evidence>
<organism evidence="3 4">
    <name type="scientific">Candidatus Coatesbacteria bacterium RBG_13_66_14</name>
    <dbReference type="NCBI Taxonomy" id="1817816"/>
    <lineage>
        <taxon>Bacteria</taxon>
        <taxon>Candidatus Coatesiibacteriota</taxon>
    </lineage>
</organism>
<proteinExistence type="predicted"/>
<name>A0A1F5FAY8_9BACT</name>
<dbReference type="SUPFAM" id="SSF51269">
    <property type="entry name" value="AFP III-like domain"/>
    <property type="match status" value="1"/>
</dbReference>
<sequence length="189" mass="20272">MADLADVAWAVDRLGEAEILLFHCTSAYPAPVEELNLRSLTALRERFDRPVGLSDHSPGVQAACLAVALGACAVEKHFTLDSDAAGPDHAASLDPAGFQELVRNIRLTERTLGDGKKRSTPSEEDTRSVARKGLRTTRRLSAGHRLAPGDLTAKRPAVGLDPRVVDGLFGKKLKNSLAADQPLTEDDVE</sequence>
<dbReference type="Proteomes" id="UP000177187">
    <property type="component" value="Unassembled WGS sequence"/>
</dbReference>
<dbReference type="PROSITE" id="PS50844">
    <property type="entry name" value="AFP_LIKE"/>
    <property type="match status" value="1"/>
</dbReference>
<dbReference type="Pfam" id="PF08666">
    <property type="entry name" value="SAF"/>
    <property type="match status" value="1"/>
</dbReference>
<dbReference type="Pfam" id="PF03102">
    <property type="entry name" value="NeuB"/>
    <property type="match status" value="1"/>
</dbReference>
<evidence type="ECO:0000256" key="1">
    <source>
        <dbReference type="SAM" id="MobiDB-lite"/>
    </source>
</evidence>
<dbReference type="GO" id="GO:0016051">
    <property type="term" value="P:carbohydrate biosynthetic process"/>
    <property type="evidence" value="ECO:0007669"/>
    <property type="project" value="InterPro"/>
</dbReference>
<evidence type="ECO:0000313" key="4">
    <source>
        <dbReference type="Proteomes" id="UP000177187"/>
    </source>
</evidence>
<dbReference type="SMART" id="SM00858">
    <property type="entry name" value="SAF"/>
    <property type="match status" value="1"/>
</dbReference>
<comment type="caution">
    <text evidence="3">The sequence shown here is derived from an EMBL/GenBank/DDBJ whole genome shotgun (WGS) entry which is preliminary data.</text>
</comment>
<accession>A0A1F5FAY8</accession>
<dbReference type="InterPro" id="IPR013132">
    <property type="entry name" value="PseI/NeuA/B-like_N"/>
</dbReference>
<dbReference type="InterPro" id="IPR006190">
    <property type="entry name" value="SAF_AFP_Neu5Ac"/>
</dbReference>
<dbReference type="PANTHER" id="PTHR42966">
    <property type="entry name" value="N-ACETYLNEURAMINATE SYNTHASE"/>
    <property type="match status" value="1"/>
</dbReference>
<dbReference type="Gene3D" id="3.20.20.70">
    <property type="entry name" value="Aldolase class I"/>
    <property type="match status" value="1"/>
</dbReference>
<gene>
    <name evidence="3" type="ORF">A2Y64_04650</name>
</gene>
<dbReference type="InterPro" id="IPR013974">
    <property type="entry name" value="SAF"/>
</dbReference>
<feature type="region of interest" description="Disordered" evidence="1">
    <location>
        <begin position="110"/>
        <end position="132"/>
    </location>
</feature>
<dbReference type="InterPro" id="IPR051690">
    <property type="entry name" value="PseI-like"/>
</dbReference>
<feature type="domain" description="AFP-like" evidence="2">
    <location>
        <begin position="133"/>
        <end position="189"/>
    </location>
</feature>
<feature type="compositionally biased region" description="Basic and acidic residues" evidence="1">
    <location>
        <begin position="110"/>
        <end position="128"/>
    </location>
</feature>
<evidence type="ECO:0000259" key="2">
    <source>
        <dbReference type="PROSITE" id="PS50844"/>
    </source>
</evidence>
<reference evidence="3 4" key="1">
    <citation type="journal article" date="2016" name="Nat. Commun.">
        <title>Thousands of microbial genomes shed light on interconnected biogeochemical processes in an aquifer system.</title>
        <authorList>
            <person name="Anantharaman K."/>
            <person name="Brown C.T."/>
            <person name="Hug L.A."/>
            <person name="Sharon I."/>
            <person name="Castelle C.J."/>
            <person name="Probst A.J."/>
            <person name="Thomas B.C."/>
            <person name="Singh A."/>
            <person name="Wilkins M.J."/>
            <person name="Karaoz U."/>
            <person name="Brodie E.L."/>
            <person name="Williams K.H."/>
            <person name="Hubbard S.S."/>
            <person name="Banfield J.F."/>
        </authorList>
    </citation>
    <scope>NUCLEOTIDE SEQUENCE [LARGE SCALE GENOMIC DNA]</scope>
</reference>
<dbReference type="SUPFAM" id="SSF51569">
    <property type="entry name" value="Aldolase"/>
    <property type="match status" value="1"/>
</dbReference>
<dbReference type="GO" id="GO:0047444">
    <property type="term" value="F:N-acylneuraminate-9-phosphate synthase activity"/>
    <property type="evidence" value="ECO:0007669"/>
    <property type="project" value="TreeGrafter"/>
</dbReference>
<dbReference type="STRING" id="1817816.A2Y64_04650"/>
<dbReference type="InterPro" id="IPR036732">
    <property type="entry name" value="AFP_Neu5c_C_sf"/>
</dbReference>
<protein>
    <recommendedName>
        <fullName evidence="2">AFP-like domain-containing protein</fullName>
    </recommendedName>
</protein>
<dbReference type="InterPro" id="IPR057736">
    <property type="entry name" value="SAF_PseI/NeuA/NeuB"/>
</dbReference>
<dbReference type="AlphaFoldDB" id="A0A1F5FAY8"/>
<dbReference type="CDD" id="cd11615">
    <property type="entry name" value="SAF_NeuB_like"/>
    <property type="match status" value="1"/>
</dbReference>
<dbReference type="PANTHER" id="PTHR42966:SF2">
    <property type="entry name" value="PSEUDAMINIC ACID SYNTHASE"/>
    <property type="match status" value="1"/>
</dbReference>